<proteinExistence type="predicted"/>
<gene>
    <name evidence="6" type="ORF">FGL95_24210</name>
</gene>
<feature type="DNA-binding region" description="H-T-H motif" evidence="4">
    <location>
        <begin position="43"/>
        <end position="62"/>
    </location>
</feature>
<keyword evidence="7" id="KW-1185">Reference proteome</keyword>
<feature type="domain" description="HTH tetR-type" evidence="5">
    <location>
        <begin position="20"/>
        <end position="80"/>
    </location>
</feature>
<evidence type="ECO:0000256" key="4">
    <source>
        <dbReference type="PROSITE-ProRule" id="PRU00335"/>
    </source>
</evidence>
<evidence type="ECO:0000313" key="7">
    <source>
        <dbReference type="Proteomes" id="UP000535543"/>
    </source>
</evidence>
<keyword evidence="2 4" id="KW-0238">DNA-binding</keyword>
<dbReference type="InterPro" id="IPR009057">
    <property type="entry name" value="Homeodomain-like_sf"/>
</dbReference>
<dbReference type="PROSITE" id="PS50977">
    <property type="entry name" value="HTH_TETR_2"/>
    <property type="match status" value="1"/>
</dbReference>
<comment type="caution">
    <text evidence="6">The sequence shown here is derived from an EMBL/GenBank/DDBJ whole genome shotgun (WGS) entry which is preliminary data.</text>
</comment>
<dbReference type="PANTHER" id="PTHR30055:SF234">
    <property type="entry name" value="HTH-TYPE TRANSCRIPTIONAL REGULATOR BETI"/>
    <property type="match status" value="1"/>
</dbReference>
<evidence type="ECO:0000259" key="5">
    <source>
        <dbReference type="PROSITE" id="PS50977"/>
    </source>
</evidence>
<dbReference type="InterPro" id="IPR050109">
    <property type="entry name" value="HTH-type_TetR-like_transc_reg"/>
</dbReference>
<dbReference type="Pfam" id="PF00440">
    <property type="entry name" value="TetR_N"/>
    <property type="match status" value="1"/>
</dbReference>
<dbReference type="InterPro" id="IPR001647">
    <property type="entry name" value="HTH_TetR"/>
</dbReference>
<evidence type="ECO:0000256" key="1">
    <source>
        <dbReference type="ARBA" id="ARBA00023015"/>
    </source>
</evidence>
<dbReference type="Proteomes" id="UP000535543">
    <property type="component" value="Unassembled WGS sequence"/>
</dbReference>
<organism evidence="6 7">
    <name type="scientific">Antrihabitans stalactiti</name>
    <dbReference type="NCBI Taxonomy" id="2584121"/>
    <lineage>
        <taxon>Bacteria</taxon>
        <taxon>Bacillati</taxon>
        <taxon>Actinomycetota</taxon>
        <taxon>Actinomycetes</taxon>
        <taxon>Mycobacteriales</taxon>
        <taxon>Nocardiaceae</taxon>
        <taxon>Antrihabitans</taxon>
    </lineage>
</organism>
<dbReference type="EMBL" id="VCQU01000009">
    <property type="protein sequence ID" value="NMN98150.1"/>
    <property type="molecule type" value="Genomic_DNA"/>
</dbReference>
<keyword evidence="3" id="KW-0804">Transcription</keyword>
<dbReference type="Gene3D" id="1.10.357.10">
    <property type="entry name" value="Tetracycline Repressor, domain 2"/>
    <property type="match status" value="1"/>
</dbReference>
<name>A0A848KPD3_9NOCA</name>
<evidence type="ECO:0000256" key="3">
    <source>
        <dbReference type="ARBA" id="ARBA00023163"/>
    </source>
</evidence>
<dbReference type="SUPFAM" id="SSF46689">
    <property type="entry name" value="Homeodomain-like"/>
    <property type="match status" value="1"/>
</dbReference>
<reference evidence="6 7" key="1">
    <citation type="submission" date="2019-05" db="EMBL/GenBank/DDBJ databases">
        <authorList>
            <person name="Lee S.D."/>
        </authorList>
    </citation>
    <scope>NUCLEOTIDE SEQUENCE [LARGE SCALE GENOMIC DNA]</scope>
    <source>
        <strain evidence="6 7">YC2-7</strain>
    </source>
</reference>
<dbReference type="PANTHER" id="PTHR30055">
    <property type="entry name" value="HTH-TYPE TRANSCRIPTIONAL REGULATOR RUTR"/>
    <property type="match status" value="1"/>
</dbReference>
<evidence type="ECO:0000256" key="2">
    <source>
        <dbReference type="ARBA" id="ARBA00023125"/>
    </source>
</evidence>
<accession>A0A848KPD3</accession>
<dbReference type="GO" id="GO:0003700">
    <property type="term" value="F:DNA-binding transcription factor activity"/>
    <property type="evidence" value="ECO:0007669"/>
    <property type="project" value="TreeGrafter"/>
</dbReference>
<sequence>MARSNVVRDYGGISALDRRAERRRKLLEAGKRIWGESGIAEVTVRGVCSASGLTPRYFYEQFPNRDDLLVAIADQLRTELTATMVTASLADPGDLGAKLRTAFTAFLDAVAADPHSHRILTTESNIAGLREGRDRMLDTIVELVLHYGPGLLGFEPADPADLRRGALFVVGGVNQLIEAWLRDPKESTTELADICVALTLATVTARRP</sequence>
<reference evidence="6 7" key="2">
    <citation type="submission" date="2020-06" db="EMBL/GenBank/DDBJ databases">
        <title>Antribacter stalactiti gen. nov., sp. nov., a new member of the family Nacardiaceae isolated from a cave.</title>
        <authorList>
            <person name="Kim I.S."/>
        </authorList>
    </citation>
    <scope>NUCLEOTIDE SEQUENCE [LARGE SCALE GENOMIC DNA]</scope>
    <source>
        <strain evidence="6 7">YC2-7</strain>
    </source>
</reference>
<dbReference type="RefSeq" id="WP_169591871.1">
    <property type="nucleotide sequence ID" value="NZ_VCQU01000009.1"/>
</dbReference>
<evidence type="ECO:0000313" key="6">
    <source>
        <dbReference type="EMBL" id="NMN98150.1"/>
    </source>
</evidence>
<dbReference type="AlphaFoldDB" id="A0A848KPD3"/>
<dbReference type="GO" id="GO:0000976">
    <property type="term" value="F:transcription cis-regulatory region binding"/>
    <property type="evidence" value="ECO:0007669"/>
    <property type="project" value="TreeGrafter"/>
</dbReference>
<protein>
    <submittedName>
        <fullName evidence="6">TetR/AcrR family transcriptional regulator</fullName>
    </submittedName>
</protein>
<keyword evidence="1" id="KW-0805">Transcription regulation</keyword>